<evidence type="ECO:0000313" key="3">
    <source>
        <dbReference type="Proteomes" id="UP001066276"/>
    </source>
</evidence>
<gene>
    <name evidence="2" type="ORF">NDU88_010347</name>
</gene>
<proteinExistence type="predicted"/>
<sequence>MSRGLTDGGADARPQEDGEEDAGDTYSLLAGHKGTQTERGGSASQYSVRSQHAKLRVEQLMELSRRNEKYHMHPNRIPSQLLQDFMC</sequence>
<dbReference type="AlphaFoldDB" id="A0AAV7QVL9"/>
<evidence type="ECO:0000256" key="1">
    <source>
        <dbReference type="SAM" id="MobiDB-lite"/>
    </source>
</evidence>
<feature type="region of interest" description="Disordered" evidence="1">
    <location>
        <begin position="1"/>
        <end position="52"/>
    </location>
</feature>
<reference evidence="2" key="1">
    <citation type="journal article" date="2022" name="bioRxiv">
        <title>Sequencing and chromosome-scale assembly of the giantPleurodeles waltlgenome.</title>
        <authorList>
            <person name="Brown T."/>
            <person name="Elewa A."/>
            <person name="Iarovenko S."/>
            <person name="Subramanian E."/>
            <person name="Araus A.J."/>
            <person name="Petzold A."/>
            <person name="Susuki M."/>
            <person name="Suzuki K.-i.T."/>
            <person name="Hayashi T."/>
            <person name="Toyoda A."/>
            <person name="Oliveira C."/>
            <person name="Osipova E."/>
            <person name="Leigh N.D."/>
            <person name="Simon A."/>
            <person name="Yun M.H."/>
        </authorList>
    </citation>
    <scope>NUCLEOTIDE SEQUENCE</scope>
    <source>
        <strain evidence="2">20211129_DDA</strain>
        <tissue evidence="2">Liver</tissue>
    </source>
</reference>
<feature type="compositionally biased region" description="Polar residues" evidence="1">
    <location>
        <begin position="37"/>
        <end position="50"/>
    </location>
</feature>
<name>A0AAV7QVL9_PLEWA</name>
<protein>
    <submittedName>
        <fullName evidence="2">Uncharacterized protein</fullName>
    </submittedName>
</protein>
<dbReference type="Proteomes" id="UP001066276">
    <property type="component" value="Chromosome 6"/>
</dbReference>
<accession>A0AAV7QVL9</accession>
<organism evidence="2 3">
    <name type="scientific">Pleurodeles waltl</name>
    <name type="common">Iberian ribbed newt</name>
    <dbReference type="NCBI Taxonomy" id="8319"/>
    <lineage>
        <taxon>Eukaryota</taxon>
        <taxon>Metazoa</taxon>
        <taxon>Chordata</taxon>
        <taxon>Craniata</taxon>
        <taxon>Vertebrata</taxon>
        <taxon>Euteleostomi</taxon>
        <taxon>Amphibia</taxon>
        <taxon>Batrachia</taxon>
        <taxon>Caudata</taxon>
        <taxon>Salamandroidea</taxon>
        <taxon>Salamandridae</taxon>
        <taxon>Pleurodelinae</taxon>
        <taxon>Pleurodeles</taxon>
    </lineage>
</organism>
<evidence type="ECO:0000313" key="2">
    <source>
        <dbReference type="EMBL" id="KAJ1144045.1"/>
    </source>
</evidence>
<dbReference type="EMBL" id="JANPWB010000010">
    <property type="protein sequence ID" value="KAJ1144045.1"/>
    <property type="molecule type" value="Genomic_DNA"/>
</dbReference>
<keyword evidence="3" id="KW-1185">Reference proteome</keyword>
<comment type="caution">
    <text evidence="2">The sequence shown here is derived from an EMBL/GenBank/DDBJ whole genome shotgun (WGS) entry which is preliminary data.</text>
</comment>